<comment type="caution">
    <text evidence="1">The sequence shown here is derived from an EMBL/GenBank/DDBJ whole genome shotgun (WGS) entry which is preliminary data.</text>
</comment>
<keyword evidence="2" id="KW-1185">Reference proteome</keyword>
<gene>
    <name evidence="1" type="ORF">GCM10010470_11870</name>
</gene>
<name>A0ABN3V8A3_9PSEU</name>
<dbReference type="Proteomes" id="UP001500979">
    <property type="component" value="Unassembled WGS sequence"/>
</dbReference>
<proteinExistence type="predicted"/>
<sequence>MTVVSFPPGGGGNDLTGPLLWAVGVRGEAPEHQAEIIELRVTGNSVSVVGVRGSTCASSGTTALL</sequence>
<organism evidence="1 2">
    <name type="scientific">Saccharopolyspora taberi</name>
    <dbReference type="NCBI Taxonomy" id="60895"/>
    <lineage>
        <taxon>Bacteria</taxon>
        <taxon>Bacillati</taxon>
        <taxon>Actinomycetota</taxon>
        <taxon>Actinomycetes</taxon>
        <taxon>Pseudonocardiales</taxon>
        <taxon>Pseudonocardiaceae</taxon>
        <taxon>Saccharopolyspora</taxon>
    </lineage>
</organism>
<evidence type="ECO:0000313" key="2">
    <source>
        <dbReference type="Proteomes" id="UP001500979"/>
    </source>
</evidence>
<reference evidence="1 2" key="1">
    <citation type="journal article" date="2019" name="Int. J. Syst. Evol. Microbiol.">
        <title>The Global Catalogue of Microorganisms (GCM) 10K type strain sequencing project: providing services to taxonomists for standard genome sequencing and annotation.</title>
        <authorList>
            <consortium name="The Broad Institute Genomics Platform"/>
            <consortium name="The Broad Institute Genome Sequencing Center for Infectious Disease"/>
            <person name="Wu L."/>
            <person name="Ma J."/>
        </authorList>
    </citation>
    <scope>NUCLEOTIDE SEQUENCE [LARGE SCALE GENOMIC DNA]</scope>
    <source>
        <strain evidence="1 2">JCM 9383</strain>
    </source>
</reference>
<evidence type="ECO:0000313" key="1">
    <source>
        <dbReference type="EMBL" id="GAA2779747.1"/>
    </source>
</evidence>
<accession>A0ABN3V8A3</accession>
<evidence type="ECO:0008006" key="3">
    <source>
        <dbReference type="Google" id="ProtNLM"/>
    </source>
</evidence>
<protein>
    <recommendedName>
        <fullName evidence="3">DAGKc domain-containing protein</fullName>
    </recommendedName>
</protein>
<dbReference type="EMBL" id="BAAAUX010000005">
    <property type="protein sequence ID" value="GAA2779747.1"/>
    <property type="molecule type" value="Genomic_DNA"/>
</dbReference>